<name>A0A445MI30_ENSVE</name>
<reference evidence="1" key="1">
    <citation type="journal article" date="2018" name="Data Brief">
        <title>Genome sequence data from 17 accessions of Ensete ventricosum, a staple food crop for millions in Ethiopia.</title>
        <authorList>
            <person name="Yemataw Z."/>
            <person name="Muzemil S."/>
            <person name="Ambachew D."/>
            <person name="Tripathi L."/>
            <person name="Tesfaye K."/>
            <person name="Chala A."/>
            <person name="Farbos A."/>
            <person name="O'Neill P."/>
            <person name="Moore K."/>
            <person name="Grant M."/>
            <person name="Studholme D.J."/>
        </authorList>
    </citation>
    <scope>NUCLEOTIDE SEQUENCE [LARGE SCALE GENOMIC DNA]</scope>
    <source>
        <tissue evidence="1">Leaf</tissue>
    </source>
</reference>
<protein>
    <submittedName>
        <fullName evidence="1">Uncharacterized protein</fullName>
    </submittedName>
</protein>
<proteinExistence type="predicted"/>
<organism evidence="1">
    <name type="scientific">Ensete ventricosum</name>
    <name type="common">Abyssinian banana</name>
    <name type="synonym">Musa ensete</name>
    <dbReference type="NCBI Taxonomy" id="4639"/>
    <lineage>
        <taxon>Eukaryota</taxon>
        <taxon>Viridiplantae</taxon>
        <taxon>Streptophyta</taxon>
        <taxon>Embryophyta</taxon>
        <taxon>Tracheophyta</taxon>
        <taxon>Spermatophyta</taxon>
        <taxon>Magnoliopsida</taxon>
        <taxon>Liliopsida</taxon>
        <taxon>Zingiberales</taxon>
        <taxon>Musaceae</taxon>
        <taxon>Ensete</taxon>
    </lineage>
</organism>
<evidence type="ECO:0000313" key="1">
    <source>
        <dbReference type="EMBL" id="RZR73848.1"/>
    </source>
</evidence>
<dbReference type="Proteomes" id="UP000290560">
    <property type="component" value="Unassembled WGS sequence"/>
</dbReference>
<sequence length="256" mass="27205">MVCTIPASAWTWLVRPRKASAVTMGGAGFDAGDGNPGSVIILQKRLGVGTAAVASSVGRGWSSSVWFSVPESPNGRSDDMGPPSSAKNVRGESGACLVDMFRLCDRGANTAGSGPCARPRSSQYGVEAWPNEWRFRAQLRKSATGMVELRSGGNAPARVGAYIMGIVDHSYLATRLPLWLTLSSYTSTTPIVLAVRDASTGEGIDLTCVRSVVQLLGYRPYLCQAGRTTADALIPASDWLAVLGRPLRRTSCPRER</sequence>
<dbReference type="AlphaFoldDB" id="A0A445MI30"/>
<dbReference type="EMBL" id="KV876036">
    <property type="protein sequence ID" value="RZR73848.1"/>
    <property type="molecule type" value="Genomic_DNA"/>
</dbReference>
<accession>A0A445MI30</accession>
<gene>
    <name evidence="1" type="ORF">BHM03_00028882</name>
</gene>